<keyword evidence="2" id="KW-1133">Transmembrane helix</keyword>
<gene>
    <name evidence="3" type="ORF">B0T21DRAFT_407646</name>
</gene>
<comment type="caution">
    <text evidence="3">The sequence shown here is derived from an EMBL/GenBank/DDBJ whole genome shotgun (WGS) entry which is preliminary data.</text>
</comment>
<evidence type="ECO:0000313" key="3">
    <source>
        <dbReference type="EMBL" id="KAK0744557.1"/>
    </source>
</evidence>
<evidence type="ECO:0000256" key="1">
    <source>
        <dbReference type="SAM" id="MobiDB-lite"/>
    </source>
</evidence>
<organism evidence="3 4">
    <name type="scientific">Apiosordaria backusii</name>
    <dbReference type="NCBI Taxonomy" id="314023"/>
    <lineage>
        <taxon>Eukaryota</taxon>
        <taxon>Fungi</taxon>
        <taxon>Dikarya</taxon>
        <taxon>Ascomycota</taxon>
        <taxon>Pezizomycotina</taxon>
        <taxon>Sordariomycetes</taxon>
        <taxon>Sordariomycetidae</taxon>
        <taxon>Sordariales</taxon>
        <taxon>Lasiosphaeriaceae</taxon>
        <taxon>Apiosordaria</taxon>
    </lineage>
</organism>
<dbReference type="EMBL" id="JAUKTV010000002">
    <property type="protein sequence ID" value="KAK0744557.1"/>
    <property type="molecule type" value="Genomic_DNA"/>
</dbReference>
<accession>A0AA40K3Q9</accession>
<keyword evidence="4" id="KW-1185">Reference proteome</keyword>
<evidence type="ECO:0000313" key="4">
    <source>
        <dbReference type="Proteomes" id="UP001172159"/>
    </source>
</evidence>
<feature type="region of interest" description="Disordered" evidence="1">
    <location>
        <begin position="1"/>
        <end position="36"/>
    </location>
</feature>
<keyword evidence="2" id="KW-0812">Transmembrane</keyword>
<reference evidence="3" key="1">
    <citation type="submission" date="2023-06" db="EMBL/GenBank/DDBJ databases">
        <title>Genome-scale phylogeny and comparative genomics of the fungal order Sordariales.</title>
        <authorList>
            <consortium name="Lawrence Berkeley National Laboratory"/>
            <person name="Hensen N."/>
            <person name="Bonometti L."/>
            <person name="Westerberg I."/>
            <person name="Brannstrom I.O."/>
            <person name="Guillou S."/>
            <person name="Cros-Aarteil S."/>
            <person name="Calhoun S."/>
            <person name="Haridas S."/>
            <person name="Kuo A."/>
            <person name="Mondo S."/>
            <person name="Pangilinan J."/>
            <person name="Riley R."/>
            <person name="Labutti K."/>
            <person name="Andreopoulos B."/>
            <person name="Lipzen A."/>
            <person name="Chen C."/>
            <person name="Yanf M."/>
            <person name="Daum C."/>
            <person name="Ng V."/>
            <person name="Clum A."/>
            <person name="Steindorff A."/>
            <person name="Ohm R."/>
            <person name="Martin F."/>
            <person name="Silar P."/>
            <person name="Natvig D."/>
            <person name="Lalanne C."/>
            <person name="Gautier V."/>
            <person name="Ament-Velasquez S.L."/>
            <person name="Kruys A."/>
            <person name="Hutchinson M.I."/>
            <person name="Powell A.J."/>
            <person name="Barry K."/>
            <person name="Miller A.N."/>
            <person name="Grigoriev I.V."/>
            <person name="Debuchy R."/>
            <person name="Gladieux P."/>
            <person name="Thoren M.H."/>
            <person name="Johannesson H."/>
        </authorList>
    </citation>
    <scope>NUCLEOTIDE SEQUENCE</scope>
    <source>
        <strain evidence="3">CBS 540.89</strain>
    </source>
</reference>
<dbReference type="AlphaFoldDB" id="A0AA40K3Q9"/>
<evidence type="ECO:0000256" key="2">
    <source>
        <dbReference type="SAM" id="Phobius"/>
    </source>
</evidence>
<name>A0AA40K3Q9_9PEZI</name>
<feature type="compositionally biased region" description="Low complexity" evidence="1">
    <location>
        <begin position="161"/>
        <end position="175"/>
    </location>
</feature>
<dbReference type="Proteomes" id="UP001172159">
    <property type="component" value="Unassembled WGS sequence"/>
</dbReference>
<feature type="region of interest" description="Disordered" evidence="1">
    <location>
        <begin position="158"/>
        <end position="187"/>
    </location>
</feature>
<protein>
    <submittedName>
        <fullName evidence="3">Uncharacterized protein</fullName>
    </submittedName>
</protein>
<sequence length="299" mass="33173">MGRPEDLPEVVPKEPTPLPEVIADSGPQTVSDDYVGDPQRFYTPYKYHVDYDNAPKLPFEPPTPTADVYRQNQDRQPLWPENGSGMPVSALSPDSSSPWETVSPIGKEELYVGPQQNEEKKRICGLGKRTFIIVLVAVIVLIGAAVGGSVAGVMKARHDSSPTFTTTPTTNKTSSEGPAASSLDDETPNLGFMFQAWKDPEYQGNKTRVYVEEGFYDFPFMAWSYIWYPNNTDCCLTFCASQTNHTPTGWWCDHRRRPKTDRSFGRVNIWCGRGSNTSNQKKCNGTQTGGEWDGAGDAL</sequence>
<proteinExistence type="predicted"/>
<keyword evidence="2" id="KW-0472">Membrane</keyword>
<feature type="transmembrane region" description="Helical" evidence="2">
    <location>
        <begin position="130"/>
        <end position="154"/>
    </location>
</feature>